<dbReference type="PROSITE" id="PS50011">
    <property type="entry name" value="PROTEIN_KINASE_DOM"/>
    <property type="match status" value="1"/>
</dbReference>
<proteinExistence type="predicted"/>
<keyword evidence="4" id="KW-1185">Reference proteome</keyword>
<dbReference type="STRING" id="1160509.A0A3N4IHU2"/>
<dbReference type="GO" id="GO:0007165">
    <property type="term" value="P:signal transduction"/>
    <property type="evidence" value="ECO:0007669"/>
    <property type="project" value="TreeGrafter"/>
</dbReference>
<feature type="compositionally biased region" description="Low complexity" evidence="1">
    <location>
        <begin position="119"/>
        <end position="135"/>
    </location>
</feature>
<evidence type="ECO:0000313" key="3">
    <source>
        <dbReference type="EMBL" id="RPA85409.1"/>
    </source>
</evidence>
<dbReference type="AlphaFoldDB" id="A0A3N4IHU2"/>
<feature type="compositionally biased region" description="Polar residues" evidence="1">
    <location>
        <begin position="262"/>
        <end position="278"/>
    </location>
</feature>
<feature type="region of interest" description="Disordered" evidence="1">
    <location>
        <begin position="686"/>
        <end position="770"/>
    </location>
</feature>
<feature type="compositionally biased region" description="Polar residues" evidence="1">
    <location>
        <begin position="238"/>
        <end position="247"/>
    </location>
</feature>
<feature type="compositionally biased region" description="Low complexity" evidence="1">
    <location>
        <begin position="194"/>
        <end position="208"/>
    </location>
</feature>
<feature type="region of interest" description="Disordered" evidence="1">
    <location>
        <begin position="799"/>
        <end position="839"/>
    </location>
</feature>
<dbReference type="OrthoDB" id="635774at2759"/>
<evidence type="ECO:0000259" key="2">
    <source>
        <dbReference type="PROSITE" id="PS50011"/>
    </source>
</evidence>
<dbReference type="InterPro" id="IPR050167">
    <property type="entry name" value="Ser_Thr_protein_kinase"/>
</dbReference>
<dbReference type="InterPro" id="IPR011009">
    <property type="entry name" value="Kinase-like_dom_sf"/>
</dbReference>
<protein>
    <recommendedName>
        <fullName evidence="2">Protein kinase domain-containing protein</fullName>
    </recommendedName>
</protein>
<name>A0A3N4IHU2_ASCIM</name>
<feature type="compositionally biased region" description="Low complexity" evidence="1">
    <location>
        <begin position="292"/>
        <end position="304"/>
    </location>
</feature>
<feature type="compositionally biased region" description="Polar residues" evidence="1">
    <location>
        <begin position="752"/>
        <end position="763"/>
    </location>
</feature>
<dbReference type="GO" id="GO:0005737">
    <property type="term" value="C:cytoplasm"/>
    <property type="evidence" value="ECO:0007669"/>
    <property type="project" value="TreeGrafter"/>
</dbReference>
<feature type="compositionally biased region" description="Low complexity" evidence="1">
    <location>
        <begin position="227"/>
        <end position="237"/>
    </location>
</feature>
<evidence type="ECO:0000256" key="1">
    <source>
        <dbReference type="SAM" id="MobiDB-lite"/>
    </source>
</evidence>
<evidence type="ECO:0000313" key="4">
    <source>
        <dbReference type="Proteomes" id="UP000275078"/>
    </source>
</evidence>
<dbReference type="Gene3D" id="1.10.510.10">
    <property type="entry name" value="Transferase(Phosphotransferase) domain 1"/>
    <property type="match status" value="1"/>
</dbReference>
<dbReference type="GO" id="GO:0005524">
    <property type="term" value="F:ATP binding"/>
    <property type="evidence" value="ECO:0007669"/>
    <property type="project" value="InterPro"/>
</dbReference>
<dbReference type="SUPFAM" id="SSF56112">
    <property type="entry name" value="Protein kinase-like (PK-like)"/>
    <property type="match status" value="1"/>
</dbReference>
<dbReference type="GO" id="GO:0004672">
    <property type="term" value="F:protein kinase activity"/>
    <property type="evidence" value="ECO:0007669"/>
    <property type="project" value="InterPro"/>
</dbReference>
<dbReference type="Pfam" id="PF00069">
    <property type="entry name" value="Pkinase"/>
    <property type="match status" value="1"/>
</dbReference>
<dbReference type="PANTHER" id="PTHR23257:SF963">
    <property type="entry name" value="AT08303P"/>
    <property type="match status" value="1"/>
</dbReference>
<sequence>MPVQPPSSGVASPAAAGYKLGTGANTSAGGSSSRDFPKSSIDQQQQQQQHSREPGSSPAGTTTSTASPSTPDVSVVANDNGNAHLQQQHHNPTNSTTAPAKPGLLLPSLMASEKNHLNSSPSTRSPSTPLQSSRPASPSMGGSHSKHGRSASTAGPQSPNHLSPTTGSGKKINHLFERTKLKLGSMRKGHHKTNSVNSPTSPSSPKSPLTGKEPQAFPRLNSPTREQQTLQLPQTPTSSHTRNTVGSPRSPGDKERNWDPRATSSSFQAAHQSGSLNDPSDIGASESGALNSSYGDFGSSSSVGPYRRPGSPGDSYYRNNEEDEIIERELGVVWILNLSMHYRENAHKEKFFVTYRTPSGSSRRITVSVNYRDAEPKSLEDDLRNMRFQKDKSGRIYRAIRNSLRNVQFFDTATNLRLHTIEGALHINVSEDINEVIPYPPISVVQPIKCRLLKETDLEFESHVSGYVYKVKLDGKTYIKKEIPGPHTVDEFLYEINGLFSLRNSKNVIKFGGVVVDAEETRVLGLIIDFAAKGALIDILFEFEKTIPWSVRENWAREIVEGLSEIHEAGYVQGDFTLSNIVVDGDNKAKIIDINRRGCPVGWEPPELKPMIQSYQRIAMYIGVKSDLFQLGMVLWGLMMQDDEPERAENKPLTCDQAPSDIPDYFKKMIQVCLSDDPQGRLSAKELSKWFPPAPTIQDVSPTTSPTHASFPAPTDPSRSTPPPSQTHLPMDQQNSGPHNQKPLTILPYSPNPSTNGAPSSSGYIDGDRENSERFSDYVDVTSEPSAASVYSVEGGYAKVGSGNSNRVDSGFCEDSDGERGRGRQRKDGPDYNSGGGVGLGVIMEKDQKDKEGIVPVKSTGQSMA</sequence>
<dbReference type="PANTHER" id="PTHR23257">
    <property type="entry name" value="SERINE-THREONINE PROTEIN KINASE"/>
    <property type="match status" value="1"/>
</dbReference>
<dbReference type="Proteomes" id="UP000275078">
    <property type="component" value="Unassembled WGS sequence"/>
</dbReference>
<dbReference type="CDD" id="cd00180">
    <property type="entry name" value="PKc"/>
    <property type="match status" value="1"/>
</dbReference>
<gene>
    <name evidence="3" type="ORF">BJ508DRAFT_303070</name>
</gene>
<dbReference type="InterPro" id="IPR000719">
    <property type="entry name" value="Prot_kinase_dom"/>
</dbReference>
<accession>A0A3N4IHU2</accession>
<feature type="compositionally biased region" description="Basic and acidic residues" evidence="1">
    <location>
        <begin position="818"/>
        <end position="830"/>
    </location>
</feature>
<reference evidence="3 4" key="1">
    <citation type="journal article" date="2018" name="Nat. Ecol. Evol.">
        <title>Pezizomycetes genomes reveal the molecular basis of ectomycorrhizal truffle lifestyle.</title>
        <authorList>
            <person name="Murat C."/>
            <person name="Payen T."/>
            <person name="Noel B."/>
            <person name="Kuo A."/>
            <person name="Morin E."/>
            <person name="Chen J."/>
            <person name="Kohler A."/>
            <person name="Krizsan K."/>
            <person name="Balestrini R."/>
            <person name="Da Silva C."/>
            <person name="Montanini B."/>
            <person name="Hainaut M."/>
            <person name="Levati E."/>
            <person name="Barry K.W."/>
            <person name="Belfiori B."/>
            <person name="Cichocki N."/>
            <person name="Clum A."/>
            <person name="Dockter R.B."/>
            <person name="Fauchery L."/>
            <person name="Guy J."/>
            <person name="Iotti M."/>
            <person name="Le Tacon F."/>
            <person name="Lindquist E.A."/>
            <person name="Lipzen A."/>
            <person name="Malagnac F."/>
            <person name="Mello A."/>
            <person name="Molinier V."/>
            <person name="Miyauchi S."/>
            <person name="Poulain J."/>
            <person name="Riccioni C."/>
            <person name="Rubini A."/>
            <person name="Sitrit Y."/>
            <person name="Splivallo R."/>
            <person name="Traeger S."/>
            <person name="Wang M."/>
            <person name="Zifcakova L."/>
            <person name="Wipf D."/>
            <person name="Zambonelli A."/>
            <person name="Paolocci F."/>
            <person name="Nowrousian M."/>
            <person name="Ottonello S."/>
            <person name="Baldrian P."/>
            <person name="Spatafora J.W."/>
            <person name="Henrissat B."/>
            <person name="Nagy L.G."/>
            <person name="Aury J.M."/>
            <person name="Wincker P."/>
            <person name="Grigoriev I.V."/>
            <person name="Bonfante P."/>
            <person name="Martin F.M."/>
        </authorList>
    </citation>
    <scope>NUCLEOTIDE SEQUENCE [LARGE SCALE GENOMIC DNA]</scope>
    <source>
        <strain evidence="3 4">RN42</strain>
    </source>
</reference>
<dbReference type="EMBL" id="ML119654">
    <property type="protein sequence ID" value="RPA85409.1"/>
    <property type="molecule type" value="Genomic_DNA"/>
</dbReference>
<feature type="compositionally biased region" description="Polar residues" evidence="1">
    <location>
        <begin position="732"/>
        <end position="743"/>
    </location>
</feature>
<feature type="domain" description="Protein kinase" evidence="2">
    <location>
        <begin position="454"/>
        <end position="691"/>
    </location>
</feature>
<feature type="compositionally biased region" description="Polar residues" evidence="1">
    <location>
        <begin position="77"/>
        <end position="98"/>
    </location>
</feature>
<feature type="compositionally biased region" description="Polar residues" evidence="1">
    <location>
        <begin position="150"/>
        <end position="168"/>
    </location>
</feature>
<feature type="compositionally biased region" description="Low complexity" evidence="1">
    <location>
        <begin position="1"/>
        <end position="33"/>
    </location>
</feature>
<feature type="compositionally biased region" description="Polar residues" evidence="1">
    <location>
        <begin position="698"/>
        <end position="708"/>
    </location>
</feature>
<organism evidence="3 4">
    <name type="scientific">Ascobolus immersus RN42</name>
    <dbReference type="NCBI Taxonomy" id="1160509"/>
    <lineage>
        <taxon>Eukaryota</taxon>
        <taxon>Fungi</taxon>
        <taxon>Dikarya</taxon>
        <taxon>Ascomycota</taxon>
        <taxon>Pezizomycotina</taxon>
        <taxon>Pezizomycetes</taxon>
        <taxon>Pezizales</taxon>
        <taxon>Ascobolaceae</taxon>
        <taxon>Ascobolus</taxon>
    </lineage>
</organism>
<feature type="region of interest" description="Disordered" evidence="1">
    <location>
        <begin position="1"/>
        <end position="318"/>
    </location>
</feature>
<feature type="compositionally biased region" description="Low complexity" evidence="1">
    <location>
        <begin position="43"/>
        <end position="71"/>
    </location>
</feature>